<dbReference type="AlphaFoldDB" id="A0A401TSY2"/>
<keyword evidence="3" id="KW-1185">Reference proteome</keyword>
<evidence type="ECO:0000313" key="2">
    <source>
        <dbReference type="EMBL" id="GCC45746.1"/>
    </source>
</evidence>
<reference evidence="2 3" key="1">
    <citation type="journal article" date="2018" name="Nat. Ecol. Evol.">
        <title>Shark genomes provide insights into elasmobranch evolution and the origin of vertebrates.</title>
        <authorList>
            <person name="Hara Y"/>
            <person name="Yamaguchi K"/>
            <person name="Onimaru K"/>
            <person name="Kadota M"/>
            <person name="Koyanagi M"/>
            <person name="Keeley SD"/>
            <person name="Tatsumi K"/>
            <person name="Tanaka K"/>
            <person name="Motone F"/>
            <person name="Kageyama Y"/>
            <person name="Nozu R"/>
            <person name="Adachi N"/>
            <person name="Nishimura O"/>
            <person name="Nakagawa R"/>
            <person name="Tanegashima C"/>
            <person name="Kiyatake I"/>
            <person name="Matsumoto R"/>
            <person name="Murakumo K"/>
            <person name="Nishida K"/>
            <person name="Terakita A"/>
            <person name="Kuratani S"/>
            <person name="Sato K"/>
            <person name="Hyodo S Kuraku.S."/>
        </authorList>
    </citation>
    <scope>NUCLEOTIDE SEQUENCE [LARGE SCALE GENOMIC DNA]</scope>
</reference>
<feature type="compositionally biased region" description="Low complexity" evidence="1">
    <location>
        <begin position="37"/>
        <end position="50"/>
    </location>
</feature>
<feature type="non-terminal residue" evidence="2">
    <location>
        <position position="103"/>
    </location>
</feature>
<organism evidence="2 3">
    <name type="scientific">Chiloscyllium punctatum</name>
    <name type="common">Brownbanded bambooshark</name>
    <name type="synonym">Hemiscyllium punctatum</name>
    <dbReference type="NCBI Taxonomy" id="137246"/>
    <lineage>
        <taxon>Eukaryota</taxon>
        <taxon>Metazoa</taxon>
        <taxon>Chordata</taxon>
        <taxon>Craniata</taxon>
        <taxon>Vertebrata</taxon>
        <taxon>Chondrichthyes</taxon>
        <taxon>Elasmobranchii</taxon>
        <taxon>Galeomorphii</taxon>
        <taxon>Galeoidea</taxon>
        <taxon>Orectolobiformes</taxon>
        <taxon>Hemiscylliidae</taxon>
        <taxon>Chiloscyllium</taxon>
    </lineage>
</organism>
<dbReference type="EMBL" id="BEZZ01160767">
    <property type="protein sequence ID" value="GCC45746.1"/>
    <property type="molecule type" value="Genomic_DNA"/>
</dbReference>
<feature type="compositionally biased region" description="Low complexity" evidence="1">
    <location>
        <begin position="14"/>
        <end position="23"/>
    </location>
</feature>
<comment type="caution">
    <text evidence="2">The sequence shown here is derived from an EMBL/GenBank/DDBJ whole genome shotgun (WGS) entry which is preliminary data.</text>
</comment>
<evidence type="ECO:0000256" key="1">
    <source>
        <dbReference type="SAM" id="MobiDB-lite"/>
    </source>
</evidence>
<protein>
    <submittedName>
        <fullName evidence="2">Uncharacterized protein</fullName>
    </submittedName>
</protein>
<proteinExistence type="predicted"/>
<evidence type="ECO:0000313" key="3">
    <source>
        <dbReference type="Proteomes" id="UP000287033"/>
    </source>
</evidence>
<name>A0A401TSY2_CHIPU</name>
<dbReference type="Proteomes" id="UP000287033">
    <property type="component" value="Unassembled WGS sequence"/>
</dbReference>
<sequence>MVDKPGEGMPACVSRPLLLSLPPSERRADSGTPPAAPAETAAAAPITASPLRRCQGEPRRQPLHGQLVGGDRLLPLPGQPAPGAAPGLHRASRRQAGQKQLRR</sequence>
<gene>
    <name evidence="2" type="ORF">chiPu_0029590</name>
</gene>
<feature type="region of interest" description="Disordered" evidence="1">
    <location>
        <begin position="1"/>
        <end position="103"/>
    </location>
</feature>
<accession>A0A401TSY2</accession>
<feature type="compositionally biased region" description="Low complexity" evidence="1">
    <location>
        <begin position="73"/>
        <end position="88"/>
    </location>
</feature>